<dbReference type="UniPathway" id="UPA00665"/>
<proteinExistence type="inferred from homology"/>
<keyword evidence="3 9" id="KW-0645">Protease</keyword>
<comment type="subcellular location">
    <subcellularLocation>
        <location evidence="9">Cell membrane</location>
        <topology evidence="9">Multi-pass membrane protein</topology>
    </subcellularLocation>
</comment>
<evidence type="ECO:0000256" key="4">
    <source>
        <dbReference type="ARBA" id="ARBA00022692"/>
    </source>
</evidence>
<comment type="pathway">
    <text evidence="9">Protein modification; lipoprotein biosynthesis (signal peptide cleavage).</text>
</comment>
<dbReference type="GO" id="GO:0004190">
    <property type="term" value="F:aspartic-type endopeptidase activity"/>
    <property type="evidence" value="ECO:0007669"/>
    <property type="project" value="UniProtKB-UniRule"/>
</dbReference>
<keyword evidence="8 9" id="KW-0472">Membrane</keyword>
<dbReference type="PRINTS" id="PR00781">
    <property type="entry name" value="LIPOSIGPTASE"/>
</dbReference>
<dbReference type="AlphaFoldDB" id="A0A1Q2D404"/>
<reference evidence="12 13" key="1">
    <citation type="journal article" date="2010" name="Int. J. Syst. Evol. Microbiol.">
        <title>Vagococcus penaei sp. nov., isolated from spoilage microbiota of cooked shrimp (Penaeus vannamei).</title>
        <authorList>
            <person name="Jaffres E."/>
            <person name="Prevost H."/>
            <person name="Rossero A."/>
            <person name="Joffraud J.J."/>
            <person name="Dousset X."/>
        </authorList>
    </citation>
    <scope>NUCLEOTIDE SEQUENCE [LARGE SCALE GENOMIC DNA]</scope>
    <source>
        <strain evidence="12 13">CD276</strain>
    </source>
</reference>
<dbReference type="NCBIfam" id="TIGR00077">
    <property type="entry name" value="lspA"/>
    <property type="match status" value="1"/>
</dbReference>
<feature type="transmembrane region" description="Helical" evidence="9">
    <location>
        <begin position="121"/>
        <end position="143"/>
    </location>
</feature>
<comment type="catalytic activity">
    <reaction evidence="9 10">
        <text>Release of signal peptides from bacterial membrane prolipoproteins. Hydrolyzes -Xaa-Yaa-Zaa-|-(S,diacylglyceryl)Cys-, in which Xaa is hydrophobic (preferably Leu), and Yaa (Ala or Ser) and Zaa (Gly or Ala) have small, neutral side chains.</text>
        <dbReference type="EC" id="3.4.23.36"/>
    </reaction>
</comment>
<evidence type="ECO:0000256" key="6">
    <source>
        <dbReference type="ARBA" id="ARBA00022801"/>
    </source>
</evidence>
<feature type="active site" evidence="9">
    <location>
        <position position="111"/>
    </location>
</feature>
<protein>
    <recommendedName>
        <fullName evidence="9">Lipoprotein signal peptidase</fullName>
        <ecNumber evidence="9">3.4.23.36</ecNumber>
    </recommendedName>
    <alternativeName>
        <fullName evidence="9">Prolipoprotein signal peptidase</fullName>
    </alternativeName>
    <alternativeName>
        <fullName evidence="9">Signal peptidase II</fullName>
        <shortName evidence="9">SPase II</shortName>
    </alternativeName>
</protein>
<dbReference type="PANTHER" id="PTHR33695">
    <property type="entry name" value="LIPOPROTEIN SIGNAL PEPTIDASE"/>
    <property type="match status" value="1"/>
</dbReference>
<name>A0A1Q2D404_9ENTE</name>
<dbReference type="EC" id="3.4.23.36" evidence="9"/>
<dbReference type="OrthoDB" id="9810259at2"/>
<evidence type="ECO:0000256" key="10">
    <source>
        <dbReference type="RuleBase" id="RU000594"/>
    </source>
</evidence>
<dbReference type="Proteomes" id="UP000188246">
    <property type="component" value="Chromosome"/>
</dbReference>
<evidence type="ECO:0000256" key="7">
    <source>
        <dbReference type="ARBA" id="ARBA00022989"/>
    </source>
</evidence>
<evidence type="ECO:0000313" key="13">
    <source>
        <dbReference type="Proteomes" id="UP000188246"/>
    </source>
</evidence>
<evidence type="ECO:0000256" key="9">
    <source>
        <dbReference type="HAMAP-Rule" id="MF_00161"/>
    </source>
</evidence>
<dbReference type="GO" id="GO:0006508">
    <property type="term" value="P:proteolysis"/>
    <property type="evidence" value="ECO:0007669"/>
    <property type="project" value="UniProtKB-KW"/>
</dbReference>
<evidence type="ECO:0000256" key="1">
    <source>
        <dbReference type="ARBA" id="ARBA00006139"/>
    </source>
</evidence>
<dbReference type="InterPro" id="IPR001872">
    <property type="entry name" value="Peptidase_A8"/>
</dbReference>
<dbReference type="GO" id="GO:0005886">
    <property type="term" value="C:plasma membrane"/>
    <property type="evidence" value="ECO:0007669"/>
    <property type="project" value="UniProtKB-SubCell"/>
</dbReference>
<dbReference type="STRING" id="633807.BW732_02030"/>
<keyword evidence="2 9" id="KW-1003">Cell membrane</keyword>
<gene>
    <name evidence="9" type="primary">lspA</name>
    <name evidence="12" type="ORF">BW732_02030</name>
</gene>
<dbReference type="RefSeq" id="WP_077275223.1">
    <property type="nucleotide sequence ID" value="NZ_CP019609.1"/>
</dbReference>
<feature type="active site" evidence="9">
    <location>
        <position position="127"/>
    </location>
</feature>
<feature type="transmembrane region" description="Helical" evidence="9">
    <location>
        <begin position="83"/>
        <end position="101"/>
    </location>
</feature>
<evidence type="ECO:0000313" key="12">
    <source>
        <dbReference type="EMBL" id="AQP53126.1"/>
    </source>
</evidence>
<evidence type="ECO:0000256" key="5">
    <source>
        <dbReference type="ARBA" id="ARBA00022750"/>
    </source>
</evidence>
<keyword evidence="4 9" id="KW-0812">Transmembrane</keyword>
<feature type="transmembrane region" description="Helical" evidence="9">
    <location>
        <begin position="57"/>
        <end position="76"/>
    </location>
</feature>
<dbReference type="PROSITE" id="PS00855">
    <property type="entry name" value="SPASE_II"/>
    <property type="match status" value="1"/>
</dbReference>
<dbReference type="Pfam" id="PF01252">
    <property type="entry name" value="Peptidase_A8"/>
    <property type="match status" value="1"/>
</dbReference>
<accession>A0A1Q2D404</accession>
<evidence type="ECO:0000256" key="3">
    <source>
        <dbReference type="ARBA" id="ARBA00022670"/>
    </source>
</evidence>
<keyword evidence="7 9" id="KW-1133">Transmembrane helix</keyword>
<comment type="similarity">
    <text evidence="1 9 11">Belongs to the peptidase A8 family.</text>
</comment>
<keyword evidence="6 9" id="KW-0378">Hydrolase</keyword>
<evidence type="ECO:0000256" key="2">
    <source>
        <dbReference type="ARBA" id="ARBA00022475"/>
    </source>
</evidence>
<sequence>MLVYVLVILGTILVDQIVKWWTVANIPLFETIGHNPVMSLTYIQNRGGAWSILEGRMWVLVLITLVALIIFPTLLYKNRHSSKWLTIGLSLIIGGTLGNFIDRLRIGYVVDMFQVEFINFPIFNVADIALNIGVICMFVYILFIEGKEDKQIK</sequence>
<dbReference type="KEGG" id="vpi:BW732_02030"/>
<organism evidence="12 13">
    <name type="scientific">Vagococcus penaei</name>
    <dbReference type="NCBI Taxonomy" id="633807"/>
    <lineage>
        <taxon>Bacteria</taxon>
        <taxon>Bacillati</taxon>
        <taxon>Bacillota</taxon>
        <taxon>Bacilli</taxon>
        <taxon>Lactobacillales</taxon>
        <taxon>Enterococcaceae</taxon>
        <taxon>Vagococcus</taxon>
    </lineage>
</organism>
<dbReference type="PANTHER" id="PTHR33695:SF1">
    <property type="entry name" value="LIPOPROTEIN SIGNAL PEPTIDASE"/>
    <property type="match status" value="1"/>
</dbReference>
<dbReference type="EMBL" id="CP019609">
    <property type="protein sequence ID" value="AQP53126.1"/>
    <property type="molecule type" value="Genomic_DNA"/>
</dbReference>
<comment type="caution">
    <text evidence="9">Lacks conserved residue(s) required for the propagation of feature annotation.</text>
</comment>
<keyword evidence="5 9" id="KW-0064">Aspartyl protease</keyword>
<evidence type="ECO:0000256" key="11">
    <source>
        <dbReference type="RuleBase" id="RU004181"/>
    </source>
</evidence>
<evidence type="ECO:0000256" key="8">
    <source>
        <dbReference type="ARBA" id="ARBA00023136"/>
    </source>
</evidence>
<dbReference type="HAMAP" id="MF_00161">
    <property type="entry name" value="LspA"/>
    <property type="match status" value="1"/>
</dbReference>
<keyword evidence="13" id="KW-1185">Reference proteome</keyword>
<comment type="function">
    <text evidence="9 10">This protein specifically catalyzes the removal of signal peptides from prolipoproteins.</text>
</comment>